<gene>
    <name evidence="3" type="ORF">RDB_LOCUS174065</name>
</gene>
<feature type="transmembrane region" description="Helical" evidence="1">
    <location>
        <begin position="228"/>
        <end position="248"/>
    </location>
</feature>
<keyword evidence="1" id="KW-1133">Transmembrane helix</keyword>
<proteinExistence type="predicted"/>
<dbReference type="Pfam" id="PF20152">
    <property type="entry name" value="DUF6534"/>
    <property type="match status" value="1"/>
</dbReference>
<name>A0A8H3BZB7_9AGAM</name>
<feature type="transmembrane region" description="Helical" evidence="1">
    <location>
        <begin position="129"/>
        <end position="149"/>
    </location>
</feature>
<dbReference type="AlphaFoldDB" id="A0A8H3BZB7"/>
<accession>A0A8H3BZB7</accession>
<organism evidence="3 4">
    <name type="scientific">Rhizoctonia solani</name>
    <dbReference type="NCBI Taxonomy" id="456999"/>
    <lineage>
        <taxon>Eukaryota</taxon>
        <taxon>Fungi</taxon>
        <taxon>Dikarya</taxon>
        <taxon>Basidiomycota</taxon>
        <taxon>Agaricomycotina</taxon>
        <taxon>Agaricomycetes</taxon>
        <taxon>Cantharellales</taxon>
        <taxon>Ceratobasidiaceae</taxon>
        <taxon>Rhizoctonia</taxon>
    </lineage>
</organism>
<keyword evidence="1" id="KW-0472">Membrane</keyword>
<evidence type="ECO:0000313" key="3">
    <source>
        <dbReference type="EMBL" id="CAE6469869.1"/>
    </source>
</evidence>
<sequence>MEVDYDSTLGATYIGVTITACLYGISTLHGYTYWNQQTQDHTITRISMAVLWLADTAKLVCAAHIGYRLLITGYEDDPAAMFYSTWSINMELLLTALIIFVAQVFTAYHAWKSAKRINVLWATPRVIRIIGIIALAFGTTLSSLAWIYWDIREMEKHRWVASIWLGCAAFGSIVITYMLSALLVSTYVQARSTIGLINEFLRCIIHTGFLTSILTVANLLAFSFMGQYIQIAVNFPLGTLHLITLLTIMNARPQEISDGAIAEEYELSITEHKDRLHNNIFQTSLKGCLRNSQVALKVPSKIPTTDRSIKVFVQRETHIIGIPRIGVNYSRPMINYRDDLHGLN</sequence>
<protein>
    <recommendedName>
        <fullName evidence="2">DUF6534 domain-containing protein</fullName>
    </recommendedName>
</protein>
<dbReference type="PANTHER" id="PTHR40465">
    <property type="entry name" value="CHROMOSOME 1, WHOLE GENOME SHOTGUN SEQUENCE"/>
    <property type="match status" value="1"/>
</dbReference>
<evidence type="ECO:0000313" key="4">
    <source>
        <dbReference type="Proteomes" id="UP000663841"/>
    </source>
</evidence>
<feature type="transmembrane region" description="Helical" evidence="1">
    <location>
        <begin position="46"/>
        <end position="67"/>
    </location>
</feature>
<evidence type="ECO:0000256" key="1">
    <source>
        <dbReference type="SAM" id="Phobius"/>
    </source>
</evidence>
<dbReference type="PANTHER" id="PTHR40465:SF1">
    <property type="entry name" value="DUF6534 DOMAIN-CONTAINING PROTEIN"/>
    <property type="match status" value="1"/>
</dbReference>
<reference evidence="3" key="1">
    <citation type="submission" date="2021-01" db="EMBL/GenBank/DDBJ databases">
        <authorList>
            <person name="Kaushik A."/>
        </authorList>
    </citation>
    <scope>NUCLEOTIDE SEQUENCE</scope>
    <source>
        <strain evidence="3">AG3-T5</strain>
    </source>
</reference>
<dbReference type="Proteomes" id="UP000663841">
    <property type="component" value="Unassembled WGS sequence"/>
</dbReference>
<keyword evidence="1" id="KW-0812">Transmembrane</keyword>
<feature type="transmembrane region" description="Helical" evidence="1">
    <location>
        <begin position="12"/>
        <end position="34"/>
    </location>
</feature>
<evidence type="ECO:0000259" key="2">
    <source>
        <dbReference type="Pfam" id="PF20152"/>
    </source>
</evidence>
<dbReference type="EMBL" id="CAJMWW010000392">
    <property type="protein sequence ID" value="CAE6469869.1"/>
    <property type="molecule type" value="Genomic_DNA"/>
</dbReference>
<feature type="transmembrane region" description="Helical" evidence="1">
    <location>
        <begin position="200"/>
        <end position="222"/>
    </location>
</feature>
<comment type="caution">
    <text evidence="3">The sequence shown here is derived from an EMBL/GenBank/DDBJ whole genome shotgun (WGS) entry which is preliminary data.</text>
</comment>
<feature type="transmembrane region" description="Helical" evidence="1">
    <location>
        <begin position="161"/>
        <end position="188"/>
    </location>
</feature>
<feature type="domain" description="DUF6534" evidence="2">
    <location>
        <begin position="172"/>
        <end position="253"/>
    </location>
</feature>
<dbReference type="InterPro" id="IPR045339">
    <property type="entry name" value="DUF6534"/>
</dbReference>
<feature type="transmembrane region" description="Helical" evidence="1">
    <location>
        <begin position="87"/>
        <end position="108"/>
    </location>
</feature>